<keyword evidence="4" id="KW-0175">Coiled coil</keyword>
<dbReference type="SUPFAM" id="SSF53756">
    <property type="entry name" value="UDP-Glycosyltransferase/glycogen phosphorylase"/>
    <property type="match status" value="1"/>
</dbReference>
<dbReference type="SUPFAM" id="SSF53335">
    <property type="entry name" value="S-adenosyl-L-methionine-dependent methyltransferases"/>
    <property type="match status" value="1"/>
</dbReference>
<dbReference type="Gene3D" id="3.40.50.150">
    <property type="entry name" value="Vaccinia Virus protein VP39"/>
    <property type="match status" value="1"/>
</dbReference>
<feature type="region of interest" description="Disordered" evidence="5">
    <location>
        <begin position="396"/>
        <end position="425"/>
    </location>
</feature>
<keyword evidence="3" id="KW-0808">Transferase</keyword>
<evidence type="ECO:0000313" key="6">
    <source>
        <dbReference type="EMBL" id="MBJ6128575.1"/>
    </source>
</evidence>
<reference evidence="7" key="1">
    <citation type="submission" date="2020-12" db="EMBL/GenBank/DDBJ databases">
        <title>Hymenobacter sp.</title>
        <authorList>
            <person name="Kim M.K."/>
        </authorList>
    </citation>
    <scope>NUCLEOTIDE SEQUENCE [LARGE SCALE GENOMIC DNA]</scope>
    <source>
        <strain evidence="7">BT325</strain>
    </source>
</reference>
<keyword evidence="2" id="KW-0328">Glycosyltransferase</keyword>
<dbReference type="RefSeq" id="WP_199051845.1">
    <property type="nucleotide sequence ID" value="NZ_JAELXT010000062.1"/>
</dbReference>
<evidence type="ECO:0000256" key="1">
    <source>
        <dbReference type="ARBA" id="ARBA00006739"/>
    </source>
</evidence>
<organism evidence="6 7">
    <name type="scientific">Microvirga splendida</name>
    <dbReference type="NCBI Taxonomy" id="2795727"/>
    <lineage>
        <taxon>Bacteria</taxon>
        <taxon>Pseudomonadati</taxon>
        <taxon>Pseudomonadota</taxon>
        <taxon>Alphaproteobacteria</taxon>
        <taxon>Hyphomicrobiales</taxon>
        <taxon>Methylobacteriaceae</taxon>
        <taxon>Microvirga</taxon>
    </lineage>
</organism>
<proteinExistence type="inferred from homology"/>
<dbReference type="SUPFAM" id="SSF53448">
    <property type="entry name" value="Nucleotide-diphospho-sugar transferases"/>
    <property type="match status" value="1"/>
</dbReference>
<accession>A0ABS0Y8D8</accession>
<evidence type="ECO:0000256" key="2">
    <source>
        <dbReference type="ARBA" id="ARBA00022676"/>
    </source>
</evidence>
<evidence type="ECO:0000256" key="4">
    <source>
        <dbReference type="SAM" id="Coils"/>
    </source>
</evidence>
<dbReference type="Pfam" id="PF13641">
    <property type="entry name" value="Glyco_tranf_2_3"/>
    <property type="match status" value="1"/>
</dbReference>
<dbReference type="Proteomes" id="UP000620670">
    <property type="component" value="Unassembled WGS sequence"/>
</dbReference>
<feature type="compositionally biased region" description="Polar residues" evidence="5">
    <location>
        <begin position="7"/>
        <end position="23"/>
    </location>
</feature>
<keyword evidence="7" id="KW-1185">Reference proteome</keyword>
<evidence type="ECO:0000256" key="3">
    <source>
        <dbReference type="ARBA" id="ARBA00022679"/>
    </source>
</evidence>
<evidence type="ECO:0000256" key="5">
    <source>
        <dbReference type="SAM" id="MobiDB-lite"/>
    </source>
</evidence>
<dbReference type="Gene3D" id="3.90.550.10">
    <property type="entry name" value="Spore Coat Polysaccharide Biosynthesis Protein SpsA, Chain A"/>
    <property type="match status" value="1"/>
</dbReference>
<feature type="region of interest" description="Disordered" evidence="5">
    <location>
        <begin position="1"/>
        <end position="29"/>
    </location>
</feature>
<dbReference type="Gene3D" id="3.40.50.2000">
    <property type="entry name" value="Glycogen Phosphorylase B"/>
    <property type="match status" value="2"/>
</dbReference>
<evidence type="ECO:0000313" key="7">
    <source>
        <dbReference type="Proteomes" id="UP000620670"/>
    </source>
</evidence>
<dbReference type="InterPro" id="IPR029044">
    <property type="entry name" value="Nucleotide-diphossugar_trans"/>
</dbReference>
<comment type="caution">
    <text evidence="6">The sequence shown here is derived from an EMBL/GenBank/DDBJ whole genome shotgun (WGS) entry which is preliminary data.</text>
</comment>
<name>A0ABS0Y8D8_9HYPH</name>
<sequence length="1141" mass="126404">MMKLSREQMNAPNSKIRLQNGRTSYPEGGDLTKRSLESYDQWIDTQIDFLKQFLQPEVTVVEIGVRADIHTLALAESVGADGVVYAYEPAGEKLDALRSLLVEKNARNVKVRELELKVRQIASPSDRLRTIAGSAERLVDAGELHLESSISNVALIKIDSARVGTGVINGLRSIISQQKPVIFVNFTSLDDAYAAMIHVSAFGYETFYVRNTAPNKSDISKSASNSVELADGHGTLFLPAGLKHEKIKNSRDQVRLTRIETLEDIAVAFLAKPRYGDRAAFDQAPKAWRDELARLRFQIAEANVRFEEASSSLNNAGKTLTTVADLREKLKVSNAKLRKSNEKLKAYRKKLKSREALIHQLYNSTSWKFARPIRAAQKVVRALRLKATSIVHKSSAIKAPVPSANQHGTAKKHPKAPQQLHGKAQEQDLEDVIVDAPKKVQIPAPPSWDVWEGLARDIQLRPAQSPSVDIVVPVYGQARETMNCLFHVLNAQQRTAYDLVVIDDCGPDPDLSRDLERLASMKLITLLKNERNLGFVATVNRGMELHNDRDVLLLNSDTAVHGNWLDRIVAFAEANRNVGTITPLSNNATICSYPKFVSDNDNELEIDDASLDRIAARVNAGKSVEIPTAVGFCMYISRACIDDVGLFDVETFGRGYGEENDFCRRAVKRGWSNVLIGNVFVRHYGGASFGETKKALAQEAQRRLEALHPEYSSTVREFILNDPVLDMRENLDIERLRLHAQADGPAMLFITLGRGGGTERHVEEMQRALKAEGVPVFILRSNPKQPGTLQFGTLGLSDVPNLPSFSVPYDPSRLVDVINKFNVKHIHVQHLADTGEGIERMIREAAYMAGIQYDVTVHDYMYVCPRITLISHSGVYCGEPEPAACNTCLATMHSIAGNETIEAWRGKFGTLLAGARSIFVPSDDVAARMNTYFPHVTFTVRPHVTVLQPRDARPRADKSERYVAVIGAIGPHKGATLLAECARYALAYQLPIKFVIVGYISNEYKLHTFPNVIITGRYAEDELQGLLAEQAPDIAWFPSVLPETFSYTLSSAMEAGVFPVVFDLGAPADRLRALHWGGIMPAEYMLSAPDILQFLLSVQIEPAPQDLAEAVHVSYKSILKDYYGLDFSQHGVASELQLSGT</sequence>
<feature type="coiled-coil region" evidence="4">
    <location>
        <begin position="323"/>
        <end position="357"/>
    </location>
</feature>
<comment type="similarity">
    <text evidence="1">Belongs to the glycosyltransferase 2 family.</text>
</comment>
<dbReference type="Pfam" id="PF13692">
    <property type="entry name" value="Glyco_trans_1_4"/>
    <property type="match status" value="1"/>
</dbReference>
<gene>
    <name evidence="6" type="ORF">JAO75_24640</name>
</gene>
<dbReference type="InterPro" id="IPR029063">
    <property type="entry name" value="SAM-dependent_MTases_sf"/>
</dbReference>
<dbReference type="PANTHER" id="PTHR43179:SF12">
    <property type="entry name" value="GALACTOFURANOSYLTRANSFERASE GLFT2"/>
    <property type="match status" value="1"/>
</dbReference>
<dbReference type="EMBL" id="JAELXT010000062">
    <property type="protein sequence ID" value="MBJ6128575.1"/>
    <property type="molecule type" value="Genomic_DNA"/>
</dbReference>
<protein>
    <submittedName>
        <fullName evidence="6">Glycosyltransferase</fullName>
    </submittedName>
</protein>
<dbReference type="PANTHER" id="PTHR43179">
    <property type="entry name" value="RHAMNOSYLTRANSFERASE WBBL"/>
    <property type="match status" value="1"/>
</dbReference>